<gene>
    <name evidence="1" type="ORF">METZ01_LOCUS26274</name>
</gene>
<reference evidence="1" key="1">
    <citation type="submission" date="2018-05" db="EMBL/GenBank/DDBJ databases">
        <authorList>
            <person name="Lanie J.A."/>
            <person name="Ng W.-L."/>
            <person name="Kazmierczak K.M."/>
            <person name="Andrzejewski T.M."/>
            <person name="Davidsen T.M."/>
            <person name="Wayne K.J."/>
            <person name="Tettelin H."/>
            <person name="Glass J.I."/>
            <person name="Rusch D."/>
            <person name="Podicherti R."/>
            <person name="Tsui H.-C.T."/>
            <person name="Winkler M.E."/>
        </authorList>
    </citation>
    <scope>NUCLEOTIDE SEQUENCE</scope>
</reference>
<dbReference type="EMBL" id="UINC01001179">
    <property type="protein sequence ID" value="SUZ73420.1"/>
    <property type="molecule type" value="Genomic_DNA"/>
</dbReference>
<dbReference type="GO" id="GO:0046872">
    <property type="term" value="F:metal ion binding"/>
    <property type="evidence" value="ECO:0007669"/>
    <property type="project" value="UniProtKB-ARBA"/>
</dbReference>
<dbReference type="Pfam" id="PF05721">
    <property type="entry name" value="PhyH"/>
    <property type="match status" value="1"/>
</dbReference>
<dbReference type="AlphaFoldDB" id="A0A381Q2Y7"/>
<dbReference type="PANTHER" id="PTHR20883:SF48">
    <property type="entry name" value="ECTOINE DIOXYGENASE"/>
    <property type="match status" value="1"/>
</dbReference>
<sequence>MTPSPSVAAVTQPVTLGLPALGSESAVTSATQLRADIYSCGMISVAQSDIEKFDRDGFVVIEDLFTPADLKNFGDAVDSAVRDRVGDDSRLIGEKSLYEQSFQQCMNLWEDNPNVRALTFHQEMGELAASLLGAETLRIWHDQALYKEPGGRETDPHQDWPLWPMGPARQITAWIPFDGSTLDGGATGYSPGSHRLGLAKFSDITREIRDEPYPFFDHSEMANLVWVEAPVGSVVFHHSLTVHQAKANTTDQIRRVYCVIYFEDGCVRSRPFWHQSLDRQGIEDGQPIRGPVTPIVWPRPPGDFPGPPIGLGTPPKTGFRN</sequence>
<evidence type="ECO:0000313" key="1">
    <source>
        <dbReference type="EMBL" id="SUZ73420.1"/>
    </source>
</evidence>
<dbReference type="GO" id="GO:0016491">
    <property type="term" value="F:oxidoreductase activity"/>
    <property type="evidence" value="ECO:0007669"/>
    <property type="project" value="UniProtKB-ARBA"/>
</dbReference>
<organism evidence="1">
    <name type="scientific">marine metagenome</name>
    <dbReference type="NCBI Taxonomy" id="408172"/>
    <lineage>
        <taxon>unclassified sequences</taxon>
        <taxon>metagenomes</taxon>
        <taxon>ecological metagenomes</taxon>
    </lineage>
</organism>
<dbReference type="PANTHER" id="PTHR20883">
    <property type="entry name" value="PHYTANOYL-COA DIOXYGENASE DOMAIN CONTAINING 1"/>
    <property type="match status" value="1"/>
</dbReference>
<evidence type="ECO:0008006" key="2">
    <source>
        <dbReference type="Google" id="ProtNLM"/>
    </source>
</evidence>
<proteinExistence type="predicted"/>
<dbReference type="Gene3D" id="2.60.120.620">
    <property type="entry name" value="q2cbj1_9rhob like domain"/>
    <property type="match status" value="1"/>
</dbReference>
<dbReference type="SUPFAM" id="SSF51197">
    <property type="entry name" value="Clavaminate synthase-like"/>
    <property type="match status" value="1"/>
</dbReference>
<dbReference type="InterPro" id="IPR008775">
    <property type="entry name" value="Phytyl_CoA_dOase-like"/>
</dbReference>
<name>A0A381Q2Y7_9ZZZZ</name>
<accession>A0A381Q2Y7</accession>
<protein>
    <recommendedName>
        <fullName evidence="2">Phytanoyl-CoA dioxygenase family protein</fullName>
    </recommendedName>
</protein>